<dbReference type="Proteomes" id="UP000677265">
    <property type="component" value="Unassembled WGS sequence"/>
</dbReference>
<dbReference type="RefSeq" id="WP_213145700.1">
    <property type="nucleotide sequence ID" value="NZ_JAGYPE020000040.1"/>
</dbReference>
<feature type="transmembrane region" description="Helical" evidence="1">
    <location>
        <begin position="211"/>
        <end position="232"/>
    </location>
</feature>
<dbReference type="EC" id="1.8.5.3" evidence="2"/>
<dbReference type="InterPro" id="IPR007059">
    <property type="entry name" value="DmsC"/>
</dbReference>
<dbReference type="AlphaFoldDB" id="A0A942T6C5"/>
<dbReference type="GO" id="GO:0009389">
    <property type="term" value="F:dimethyl sulfoxide reductase activity"/>
    <property type="evidence" value="ECO:0007669"/>
    <property type="project" value="TreeGrafter"/>
</dbReference>
<feature type="transmembrane region" description="Helical" evidence="1">
    <location>
        <begin position="111"/>
        <end position="130"/>
    </location>
</feature>
<evidence type="ECO:0000313" key="4">
    <source>
        <dbReference type="Proteomes" id="UP000677265"/>
    </source>
</evidence>
<keyword evidence="4" id="KW-1185">Reference proteome</keyword>
<dbReference type="GO" id="GO:0005886">
    <property type="term" value="C:plasma membrane"/>
    <property type="evidence" value="ECO:0007669"/>
    <property type="project" value="TreeGrafter"/>
</dbReference>
<evidence type="ECO:0000313" key="3">
    <source>
        <dbReference type="EMBL" id="MCH6267642.1"/>
    </source>
</evidence>
<dbReference type="Pfam" id="PF04976">
    <property type="entry name" value="DmsC"/>
    <property type="match status" value="1"/>
</dbReference>
<dbReference type="PANTHER" id="PTHR38095">
    <property type="entry name" value="ANAEROBIC DIMETHYL SULFOXIDE REDUCTASE CHAIN YNFH"/>
    <property type="match status" value="1"/>
</dbReference>
<organism evidence="2">
    <name type="scientific">Neobacillus citreus</name>
    <dbReference type="NCBI Taxonomy" id="2833578"/>
    <lineage>
        <taxon>Bacteria</taxon>
        <taxon>Bacillati</taxon>
        <taxon>Bacillota</taxon>
        <taxon>Bacilli</taxon>
        <taxon>Bacillales</taxon>
        <taxon>Bacillaceae</taxon>
        <taxon>Neobacillus</taxon>
    </lineage>
</organism>
<dbReference type="EMBL" id="JAGYPE010000006">
    <property type="protein sequence ID" value="MBS4185893.1"/>
    <property type="molecule type" value="Genomic_DNA"/>
</dbReference>
<proteinExistence type="predicted"/>
<sequence length="267" mass="29806">MHELPLVIFTVLSQLAVGGIVTLWWMDWKNTIQWKTGLLISLSLVVIGGVAVLVSMFHLGHPFAAYRAILNIKVSWLSREVTFYGAFVGLSLLYTWFWFKDVSTWRGISGAIAAILGGIAIFSSAKIYMIPVIPAWNGMTTMMMFFLTSILLGPLFVGLFLLIRGELSMKITTFVLFGFIAAAIVMLLYFSGLQGGLPQAGESLRLMTGQFIFWLRLFTFVIAFAILAINSIGKQKQTGITYSVVFLLLLISEFLARFQFYETAVHL</sequence>
<feature type="transmembrane region" description="Helical" evidence="1">
    <location>
        <begin position="38"/>
        <end position="61"/>
    </location>
</feature>
<dbReference type="GO" id="GO:0009390">
    <property type="term" value="C:dimethyl sulfoxide reductase complex"/>
    <property type="evidence" value="ECO:0007669"/>
    <property type="project" value="TreeGrafter"/>
</dbReference>
<keyword evidence="1" id="KW-1133">Transmembrane helix</keyword>
<keyword evidence="2" id="KW-0560">Oxidoreductase</keyword>
<reference evidence="2" key="1">
    <citation type="submission" date="2021-05" db="EMBL/GenBank/DDBJ databases">
        <title>Novel Bacillus species.</title>
        <authorList>
            <person name="Liu G."/>
        </authorList>
    </citation>
    <scope>NUCLEOTIDE SEQUENCE</scope>
    <source>
        <strain evidence="2 4">FJAT-50051</strain>
    </source>
</reference>
<comment type="caution">
    <text evidence="2">The sequence shown here is derived from an EMBL/GenBank/DDBJ whole genome shotgun (WGS) entry which is preliminary data.</text>
</comment>
<keyword evidence="1" id="KW-0812">Transmembrane</keyword>
<feature type="transmembrane region" description="Helical" evidence="1">
    <location>
        <begin position="81"/>
        <end position="99"/>
    </location>
</feature>
<feature type="transmembrane region" description="Helical" evidence="1">
    <location>
        <begin position="174"/>
        <end position="191"/>
    </location>
</feature>
<keyword evidence="1" id="KW-0472">Membrane</keyword>
<feature type="transmembrane region" description="Helical" evidence="1">
    <location>
        <begin position="142"/>
        <end position="162"/>
    </location>
</feature>
<gene>
    <name evidence="3" type="ORF">KHB02_019150</name>
    <name evidence="2" type="ORF">KHB02_31365</name>
</gene>
<dbReference type="EMBL" id="JAGYPE020000040">
    <property type="protein sequence ID" value="MCH6267642.1"/>
    <property type="molecule type" value="Genomic_DNA"/>
</dbReference>
<dbReference type="PANTHER" id="PTHR38095:SF2">
    <property type="entry name" value="ANAEROBIC DIMETHYL SULFOXIDE REDUCTASE CHAIN C"/>
    <property type="match status" value="1"/>
</dbReference>
<feature type="transmembrane region" description="Helical" evidence="1">
    <location>
        <begin position="239"/>
        <end position="260"/>
    </location>
</feature>
<evidence type="ECO:0000313" key="2">
    <source>
        <dbReference type="EMBL" id="MBS4185893.1"/>
    </source>
</evidence>
<dbReference type="GO" id="GO:0019645">
    <property type="term" value="P:anaerobic electron transport chain"/>
    <property type="evidence" value="ECO:0007669"/>
    <property type="project" value="InterPro"/>
</dbReference>
<protein>
    <submittedName>
        <fullName evidence="2">Dimethyl sulfoxide reductase anchor subunit</fullName>
        <ecNumber evidence="2">1.8.5.3</ecNumber>
    </submittedName>
</protein>
<name>A0A942T6C5_9BACI</name>
<evidence type="ECO:0000256" key="1">
    <source>
        <dbReference type="SAM" id="Phobius"/>
    </source>
</evidence>
<accession>A0A942T6C5</accession>
<feature type="transmembrane region" description="Helical" evidence="1">
    <location>
        <begin position="6"/>
        <end position="26"/>
    </location>
</feature>